<dbReference type="SUPFAM" id="SSF51735">
    <property type="entry name" value="NAD(P)-binding Rossmann-fold domains"/>
    <property type="match status" value="1"/>
</dbReference>
<dbReference type="EMBL" id="CP039370">
    <property type="protein sequence ID" value="QPJ58448.1"/>
    <property type="molecule type" value="Genomic_DNA"/>
</dbReference>
<dbReference type="KEGG" id="psup:E5P55_00455"/>
<organism evidence="2 3">
    <name type="scientific">Candidatus Pinguicoccus supinus</name>
    <dbReference type="NCBI Taxonomy" id="2529394"/>
    <lineage>
        <taxon>Bacteria</taxon>
        <taxon>Pseudomonadati</taxon>
        <taxon>Verrucomicrobiota</taxon>
        <taxon>Candidatus Pinguicoccus</taxon>
    </lineage>
</organism>
<dbReference type="Proteomes" id="UP000594451">
    <property type="component" value="Chromosome"/>
</dbReference>
<protein>
    <recommendedName>
        <fullName evidence="1">UDP-glucose/GDP-mannose dehydrogenase N-terminal domain-containing protein</fullName>
    </recommendedName>
</protein>
<dbReference type="GO" id="GO:0016616">
    <property type="term" value="F:oxidoreductase activity, acting on the CH-OH group of donors, NAD or NADP as acceptor"/>
    <property type="evidence" value="ECO:0007669"/>
    <property type="project" value="InterPro"/>
</dbReference>
<feature type="domain" description="UDP-glucose/GDP-mannose dehydrogenase N-terminal" evidence="1">
    <location>
        <begin position="1"/>
        <end position="39"/>
    </location>
</feature>
<dbReference type="InterPro" id="IPR036291">
    <property type="entry name" value="NAD(P)-bd_dom_sf"/>
</dbReference>
<evidence type="ECO:0000259" key="1">
    <source>
        <dbReference type="Pfam" id="PF03721"/>
    </source>
</evidence>
<reference evidence="2 3" key="1">
    <citation type="journal article" date="2020" name="Sci. Rep.">
        <title>Morphology, ultrastructure, genomics, and phylogeny of Euplotes vanleeuwenhoeki sp. nov. and its ultra-reduced endosymbiont Candidatus Pinguicoccus supinus sp. nov.</title>
        <authorList>
            <person name="Serra V."/>
            <person name="Gammuto L."/>
            <person name="Nitla V."/>
            <person name="Castelli M."/>
            <person name="Lanzoni O."/>
            <person name="Sassera D."/>
            <person name="Bandi C."/>
            <person name="Sandeep B.V."/>
            <person name="Verni F."/>
            <person name="Modeo L."/>
            <person name="Petroni G."/>
        </authorList>
    </citation>
    <scope>NUCLEOTIDE SEQUENCE [LARGE SCALE GENOMIC DNA]</scope>
    <source>
        <strain evidence="2 3">KKR18_Esm</strain>
    </source>
</reference>
<dbReference type="InterPro" id="IPR001732">
    <property type="entry name" value="UDP-Glc/GDP-Man_DH_N"/>
</dbReference>
<dbReference type="Gene3D" id="3.40.50.720">
    <property type="entry name" value="NAD(P)-binding Rossmann-like Domain"/>
    <property type="match status" value="1"/>
</dbReference>
<keyword evidence="3" id="KW-1185">Reference proteome</keyword>
<dbReference type="GO" id="GO:0051287">
    <property type="term" value="F:NAD binding"/>
    <property type="evidence" value="ECO:0007669"/>
    <property type="project" value="InterPro"/>
</dbReference>
<sequence>MKIGCIGAGYVGSTTMAVLAYKCKDCTIFVTDLMKTKIKA</sequence>
<evidence type="ECO:0000313" key="2">
    <source>
        <dbReference type="EMBL" id="QPJ58448.1"/>
    </source>
</evidence>
<gene>
    <name evidence="2" type="ORF">E5P55_00455</name>
</gene>
<dbReference type="AlphaFoldDB" id="A0A7T0FYA1"/>
<evidence type="ECO:0000313" key="3">
    <source>
        <dbReference type="Proteomes" id="UP000594451"/>
    </source>
</evidence>
<accession>A0A7T0FYA1</accession>
<proteinExistence type="predicted"/>
<name>A0A7T0FYA1_9BACT</name>
<dbReference type="Pfam" id="PF03721">
    <property type="entry name" value="UDPG_MGDP_dh_N"/>
    <property type="match status" value="1"/>
</dbReference>